<dbReference type="InterPro" id="IPR003660">
    <property type="entry name" value="HAMP_dom"/>
</dbReference>
<sequence length="691" mass="73522">MNLSIRIKITLLSSICLVSVVGILAWLSQEQRRSDVQSIASTSGDLLRTAAQDTLQAEGQVQALKIQQRFGQSFEFAQGVARHLLHLRAQTTSDSAAAIVMRQELSRLLHDAIGERRDVLGLFVIFEPNALDGHDADFAGQTALGGNDRGRFTQYWLQPTPGQLQAVSADESLLADTSIGPTGASANAFYVCSRKSLQPCVLEPYLDDSSGTRRLVTSVTVPLIVSGQLLGVLGLDIALDKLQEEAAAASAGLYEGRGMLSILSPAGVVAADTGQPQRLGTLKALQAHSGYLNVTVPFAPIADALPWLIQVSVPSRVLEAPLQRLNEQMQAQQVKSLGVAVGLGLLLTLTGVLIMGWASRSVTRPISRVAELLHAIADGDGDLTRRLAYSGRDELGHLCGAFDLFLNRLQPVIAQAQQAVHDTRSTADKSQTIAVETSRGMHQQATEIEQMATAIQEMSATAQAAAEGAARAADAARYAEQATGTGAQVIEQSVQNINALAVGMAEAMERLRSLAVSSERIGSVLDVILSIAQQTNLLALNAAIEAARAGDAGRGFAVVADEVRALAMRTQASVGEIAGFIENLREGTHDLSQSMQQSNDQAHRNVEQTRQALQALDQIRKAVGTITDMNTQIACAAEEQSSVAEEISRNVEAVNEVVSELSEQAEQSSAISQQLNVLAVGQQTLLGRFKV</sequence>
<dbReference type="Gene3D" id="1.10.8.500">
    <property type="entry name" value="HAMP domain in histidine kinase"/>
    <property type="match status" value="1"/>
</dbReference>
<evidence type="ECO:0000256" key="11">
    <source>
        <dbReference type="PROSITE-ProRule" id="PRU00284"/>
    </source>
</evidence>
<dbReference type="EMBL" id="JAEHTE010000037">
    <property type="protein sequence ID" value="MBI6886788.1"/>
    <property type="molecule type" value="Genomic_DNA"/>
</dbReference>
<evidence type="ECO:0000256" key="12">
    <source>
        <dbReference type="SAM" id="Phobius"/>
    </source>
</evidence>
<evidence type="ECO:0000256" key="9">
    <source>
        <dbReference type="ARBA" id="ARBA00023224"/>
    </source>
</evidence>
<evidence type="ECO:0000256" key="7">
    <source>
        <dbReference type="ARBA" id="ARBA00022989"/>
    </source>
</evidence>
<dbReference type="PANTHER" id="PTHR32089">
    <property type="entry name" value="METHYL-ACCEPTING CHEMOTAXIS PROTEIN MCPB"/>
    <property type="match status" value="1"/>
</dbReference>
<keyword evidence="3" id="KW-0488">Methylation</keyword>
<evidence type="ECO:0000256" key="8">
    <source>
        <dbReference type="ARBA" id="ARBA00023136"/>
    </source>
</evidence>
<evidence type="ECO:0000256" key="5">
    <source>
        <dbReference type="ARBA" id="ARBA00022519"/>
    </source>
</evidence>
<keyword evidence="6 12" id="KW-0812">Transmembrane</keyword>
<comment type="similarity">
    <text evidence="10">Belongs to the methyl-accepting chemotaxis (MCP) protein family.</text>
</comment>
<dbReference type="InterPro" id="IPR004089">
    <property type="entry name" value="MCPsignal_dom"/>
</dbReference>
<reference evidence="16" key="1">
    <citation type="submission" date="2020-12" db="EMBL/GenBank/DDBJ databases">
        <title>Enhanced detection system for hospital associated transmission using whole genome sequencing surveillance.</title>
        <authorList>
            <person name="Harrison L.H."/>
            <person name="Van Tyne D."/>
            <person name="Marsh J.W."/>
            <person name="Griffith M.P."/>
            <person name="Snyder D.J."/>
            <person name="Cooper V.S."/>
            <person name="Mustapha M."/>
        </authorList>
    </citation>
    <scope>NUCLEOTIDE SEQUENCE</scope>
    <source>
        <strain evidence="16">PSB00042</strain>
    </source>
</reference>
<keyword evidence="7 12" id="KW-1133">Transmembrane helix</keyword>
<dbReference type="PROSITE" id="PS50885">
    <property type="entry name" value="HAMP"/>
    <property type="match status" value="1"/>
</dbReference>
<dbReference type="Proteomes" id="UP000637061">
    <property type="component" value="Unassembled WGS sequence"/>
</dbReference>
<dbReference type="Pfam" id="PF00672">
    <property type="entry name" value="HAMP"/>
    <property type="match status" value="1"/>
</dbReference>
<comment type="subcellular location">
    <subcellularLocation>
        <location evidence="1">Cell inner membrane</location>
        <topology evidence="1">Multi-pass membrane protein</topology>
    </subcellularLocation>
</comment>
<evidence type="ECO:0000259" key="15">
    <source>
        <dbReference type="PROSITE" id="PS50885"/>
    </source>
</evidence>
<evidence type="ECO:0000256" key="2">
    <source>
        <dbReference type="ARBA" id="ARBA00022475"/>
    </source>
</evidence>
<keyword evidence="2" id="KW-1003">Cell membrane</keyword>
<evidence type="ECO:0000256" key="3">
    <source>
        <dbReference type="ARBA" id="ARBA00022481"/>
    </source>
</evidence>
<comment type="caution">
    <text evidence="16">The sequence shown here is derived from an EMBL/GenBank/DDBJ whole genome shotgun (WGS) entry which is preliminary data.</text>
</comment>
<dbReference type="Gene3D" id="3.30.450.20">
    <property type="entry name" value="PAS domain"/>
    <property type="match status" value="1"/>
</dbReference>
<evidence type="ECO:0000256" key="10">
    <source>
        <dbReference type="ARBA" id="ARBA00029447"/>
    </source>
</evidence>
<accession>A0A8I1EKG0</accession>
<feature type="domain" description="T-SNARE coiled-coil homology" evidence="14">
    <location>
        <begin position="606"/>
        <end position="668"/>
    </location>
</feature>
<gene>
    <name evidence="16" type="ORF">JEU22_23060</name>
</gene>
<dbReference type="GO" id="GO:0007165">
    <property type="term" value="P:signal transduction"/>
    <property type="evidence" value="ECO:0007669"/>
    <property type="project" value="UniProtKB-KW"/>
</dbReference>
<feature type="transmembrane region" description="Helical" evidence="12">
    <location>
        <begin position="337"/>
        <end position="358"/>
    </location>
</feature>
<dbReference type="Pfam" id="PF00015">
    <property type="entry name" value="MCPsignal"/>
    <property type="match status" value="1"/>
</dbReference>
<dbReference type="CDD" id="cd12913">
    <property type="entry name" value="PDC1_MCP_like"/>
    <property type="match status" value="1"/>
</dbReference>
<keyword evidence="8 12" id="KW-0472">Membrane</keyword>
<dbReference type="GO" id="GO:0005886">
    <property type="term" value="C:plasma membrane"/>
    <property type="evidence" value="ECO:0007669"/>
    <property type="project" value="UniProtKB-SubCell"/>
</dbReference>
<feature type="transmembrane region" description="Helical" evidence="12">
    <location>
        <begin position="7"/>
        <end position="27"/>
    </location>
</feature>
<dbReference type="AlphaFoldDB" id="A0A8I1EKG0"/>
<evidence type="ECO:0000256" key="6">
    <source>
        <dbReference type="ARBA" id="ARBA00022692"/>
    </source>
</evidence>
<dbReference type="InterPro" id="IPR000727">
    <property type="entry name" value="T_SNARE_dom"/>
</dbReference>
<dbReference type="PANTHER" id="PTHR32089:SF120">
    <property type="entry name" value="METHYL-ACCEPTING CHEMOTAXIS PROTEIN TLPQ"/>
    <property type="match status" value="1"/>
</dbReference>
<dbReference type="Gene3D" id="1.10.287.950">
    <property type="entry name" value="Methyl-accepting chemotaxis protein"/>
    <property type="match status" value="1"/>
</dbReference>
<proteinExistence type="inferred from homology"/>
<dbReference type="SMART" id="SM00304">
    <property type="entry name" value="HAMP"/>
    <property type="match status" value="2"/>
</dbReference>
<feature type="domain" description="HAMP" evidence="15">
    <location>
        <begin position="360"/>
        <end position="414"/>
    </location>
</feature>
<organism evidence="16 17">
    <name type="scientific">Pseudomonas putida</name>
    <name type="common">Arthrobacter siderocapsulatus</name>
    <dbReference type="NCBI Taxonomy" id="303"/>
    <lineage>
        <taxon>Bacteria</taxon>
        <taxon>Pseudomonadati</taxon>
        <taxon>Pseudomonadota</taxon>
        <taxon>Gammaproteobacteria</taxon>
        <taxon>Pseudomonadales</taxon>
        <taxon>Pseudomonadaceae</taxon>
        <taxon>Pseudomonas</taxon>
    </lineage>
</organism>
<evidence type="ECO:0000256" key="4">
    <source>
        <dbReference type="ARBA" id="ARBA00022500"/>
    </source>
</evidence>
<dbReference type="CDD" id="cd11386">
    <property type="entry name" value="MCP_signal"/>
    <property type="match status" value="1"/>
</dbReference>
<dbReference type="CDD" id="cd06225">
    <property type="entry name" value="HAMP"/>
    <property type="match status" value="1"/>
</dbReference>
<keyword evidence="5" id="KW-0997">Cell inner membrane</keyword>
<protein>
    <submittedName>
        <fullName evidence="16">Methyl-accepting chemotaxis protein</fullName>
    </submittedName>
</protein>
<dbReference type="PROSITE" id="PS50192">
    <property type="entry name" value="T_SNARE"/>
    <property type="match status" value="1"/>
</dbReference>
<dbReference type="PROSITE" id="PS50111">
    <property type="entry name" value="CHEMOTAXIS_TRANSDUC_2"/>
    <property type="match status" value="1"/>
</dbReference>
<keyword evidence="4" id="KW-0145">Chemotaxis</keyword>
<dbReference type="SUPFAM" id="SSF58104">
    <property type="entry name" value="Methyl-accepting chemotaxis protein (MCP) signaling domain"/>
    <property type="match status" value="1"/>
</dbReference>
<evidence type="ECO:0000259" key="13">
    <source>
        <dbReference type="PROSITE" id="PS50111"/>
    </source>
</evidence>
<dbReference type="FunFam" id="1.10.287.950:FF:000001">
    <property type="entry name" value="Methyl-accepting chemotaxis sensory transducer"/>
    <property type="match status" value="1"/>
</dbReference>
<evidence type="ECO:0000256" key="1">
    <source>
        <dbReference type="ARBA" id="ARBA00004429"/>
    </source>
</evidence>
<evidence type="ECO:0000313" key="17">
    <source>
        <dbReference type="Proteomes" id="UP000637061"/>
    </source>
</evidence>
<dbReference type="SMART" id="SM00283">
    <property type="entry name" value="MA"/>
    <property type="match status" value="1"/>
</dbReference>
<dbReference type="GO" id="GO:0006935">
    <property type="term" value="P:chemotaxis"/>
    <property type="evidence" value="ECO:0007669"/>
    <property type="project" value="UniProtKB-KW"/>
</dbReference>
<evidence type="ECO:0000259" key="14">
    <source>
        <dbReference type="PROSITE" id="PS50192"/>
    </source>
</evidence>
<keyword evidence="9 11" id="KW-0807">Transducer</keyword>
<evidence type="ECO:0000313" key="16">
    <source>
        <dbReference type="EMBL" id="MBI6886788.1"/>
    </source>
</evidence>
<feature type="domain" description="Methyl-accepting transducer" evidence="13">
    <location>
        <begin position="419"/>
        <end position="655"/>
    </location>
</feature>
<name>A0A8I1EKG0_PSEPU</name>
<dbReference type="Pfam" id="PF22673">
    <property type="entry name" value="MCP-like_PDC_1"/>
    <property type="match status" value="1"/>
</dbReference>